<organism evidence="5 6">
    <name type="scientific">Actinobacteria bacterium BACL2 MAG-120813-bin23</name>
    <dbReference type="NCBI Taxonomy" id="1655569"/>
    <lineage>
        <taxon>Bacteria</taxon>
        <taxon>Bacillati</taxon>
        <taxon>Actinomycetota</taxon>
        <taxon>Actinomycetes</taxon>
        <taxon>Actinomycetes incertae sedis</taxon>
        <taxon>ac1 cluster</taxon>
    </lineage>
</organism>
<proteinExistence type="inferred from homology"/>
<dbReference type="Gene3D" id="3.40.50.720">
    <property type="entry name" value="NAD(P)-binding Rossmann-like Domain"/>
    <property type="match status" value="1"/>
</dbReference>
<dbReference type="Gene3D" id="3.30.360.10">
    <property type="entry name" value="Dihydrodipicolinate Reductase, domain 2"/>
    <property type="match status" value="1"/>
</dbReference>
<evidence type="ECO:0000313" key="6">
    <source>
        <dbReference type="Proteomes" id="UP000054212"/>
    </source>
</evidence>
<feature type="domain" description="Gfo/Idh/MocA-like oxidoreductase N-terminal" evidence="3">
    <location>
        <begin position="3"/>
        <end position="112"/>
    </location>
</feature>
<dbReference type="GO" id="GO:0000166">
    <property type="term" value="F:nucleotide binding"/>
    <property type="evidence" value="ECO:0007669"/>
    <property type="project" value="InterPro"/>
</dbReference>
<dbReference type="SUPFAM" id="SSF55347">
    <property type="entry name" value="Glyceraldehyde-3-phosphate dehydrogenase-like, C-terminal domain"/>
    <property type="match status" value="1"/>
</dbReference>
<evidence type="ECO:0000256" key="2">
    <source>
        <dbReference type="ARBA" id="ARBA00023002"/>
    </source>
</evidence>
<dbReference type="GO" id="GO:0016491">
    <property type="term" value="F:oxidoreductase activity"/>
    <property type="evidence" value="ECO:0007669"/>
    <property type="project" value="UniProtKB-KW"/>
</dbReference>
<dbReference type="Pfam" id="PF01408">
    <property type="entry name" value="GFO_IDH_MocA"/>
    <property type="match status" value="1"/>
</dbReference>
<evidence type="ECO:0008006" key="7">
    <source>
        <dbReference type="Google" id="ProtNLM"/>
    </source>
</evidence>
<gene>
    <name evidence="5" type="ORF">ABR61_05680</name>
</gene>
<dbReference type="InterPro" id="IPR000683">
    <property type="entry name" value="Gfo/Idh/MocA-like_OxRdtase_N"/>
</dbReference>
<sequence>MSVNWGFIGAGVVASKALAPAVRNASNANLYAVASRDISKATNLSPERVYDNYDELINDPKVDAIYISLPNNFHAPIASRALRSGKAVLCEKPLTMNYQESLELVEAAALSKSLLVEAIWYRWHPRLIKACQQIAAGVIGEIKEINAAFTYVNSNKGNYRFDPALGGGALLDLGPYPLHLIPSLFGGEARVELLTVNQEIGPSGVDLVTKVEALINGSIKFNFNVSFVGQLSQEISILGSNGGIKFLEGAAFTNWNEPSTLLVNDEIYSFESVDAYQLMVEAVSDVILGKPGWIPPHSESLFVMDLIDQIR</sequence>
<keyword evidence="2" id="KW-0560">Oxidoreductase</keyword>
<dbReference type="InterPro" id="IPR055170">
    <property type="entry name" value="GFO_IDH_MocA-like_dom"/>
</dbReference>
<evidence type="ECO:0000259" key="4">
    <source>
        <dbReference type="Pfam" id="PF22725"/>
    </source>
</evidence>
<dbReference type="PANTHER" id="PTHR22604">
    <property type="entry name" value="OXIDOREDUCTASES"/>
    <property type="match status" value="1"/>
</dbReference>
<comment type="caution">
    <text evidence="5">The sequence shown here is derived from an EMBL/GenBank/DDBJ whole genome shotgun (WGS) entry which is preliminary data.</text>
</comment>
<dbReference type="AlphaFoldDB" id="A0A0R2Q3F0"/>
<evidence type="ECO:0000256" key="1">
    <source>
        <dbReference type="ARBA" id="ARBA00010928"/>
    </source>
</evidence>
<feature type="non-terminal residue" evidence="5">
    <location>
        <position position="311"/>
    </location>
</feature>
<feature type="domain" description="GFO/IDH/MocA-like oxidoreductase" evidence="4">
    <location>
        <begin position="129"/>
        <end position="244"/>
    </location>
</feature>
<dbReference type="InterPro" id="IPR036291">
    <property type="entry name" value="NAD(P)-bd_dom_sf"/>
</dbReference>
<dbReference type="InterPro" id="IPR050984">
    <property type="entry name" value="Gfo/Idh/MocA_domain"/>
</dbReference>
<dbReference type="EMBL" id="LIAT01000097">
    <property type="protein sequence ID" value="KRO44719.1"/>
    <property type="molecule type" value="Genomic_DNA"/>
</dbReference>
<dbReference type="SUPFAM" id="SSF51735">
    <property type="entry name" value="NAD(P)-binding Rossmann-fold domains"/>
    <property type="match status" value="1"/>
</dbReference>
<evidence type="ECO:0000259" key="3">
    <source>
        <dbReference type="Pfam" id="PF01408"/>
    </source>
</evidence>
<name>A0A0R2Q3F0_9ACTN</name>
<accession>A0A0R2Q3F0</accession>
<dbReference type="Proteomes" id="UP000054212">
    <property type="component" value="Unassembled WGS sequence"/>
</dbReference>
<dbReference type="PANTHER" id="PTHR22604:SF105">
    <property type="entry name" value="TRANS-1,2-DIHYDROBENZENE-1,2-DIOL DEHYDROGENASE"/>
    <property type="match status" value="1"/>
</dbReference>
<dbReference type="Pfam" id="PF22725">
    <property type="entry name" value="GFO_IDH_MocA_C3"/>
    <property type="match status" value="1"/>
</dbReference>
<evidence type="ECO:0000313" key="5">
    <source>
        <dbReference type="EMBL" id="KRO44719.1"/>
    </source>
</evidence>
<protein>
    <recommendedName>
        <fullName evidence="7">Gfo/Idh/MocA-like oxidoreductase N-terminal domain-containing protein</fullName>
    </recommendedName>
</protein>
<comment type="similarity">
    <text evidence="1">Belongs to the Gfo/Idh/MocA family.</text>
</comment>
<reference evidence="5 6" key="1">
    <citation type="submission" date="2015-10" db="EMBL/GenBank/DDBJ databases">
        <title>Metagenome-Assembled Genomes uncover a global brackish microbiome.</title>
        <authorList>
            <person name="Hugerth L.W."/>
            <person name="Larsson J."/>
            <person name="Alneberg J."/>
            <person name="Lindh M.V."/>
            <person name="Legrand C."/>
            <person name="Pinhassi J."/>
            <person name="Andersson A.F."/>
        </authorList>
    </citation>
    <scope>NUCLEOTIDE SEQUENCE [LARGE SCALE GENOMIC DNA]</scope>
    <source>
        <strain evidence="5">BACL2 MAG-120813-bin23</strain>
    </source>
</reference>